<protein>
    <recommendedName>
        <fullName evidence="1">Flagellar assembly protein FliH/Type III secretion system HrpE domain-containing protein</fullName>
    </recommendedName>
</protein>
<evidence type="ECO:0000313" key="3">
    <source>
        <dbReference type="Proteomes" id="UP000606935"/>
    </source>
</evidence>
<accession>A0A917YXL7</accession>
<proteinExistence type="predicted"/>
<dbReference type="EMBL" id="BMLS01000003">
    <property type="protein sequence ID" value="GGO69404.1"/>
    <property type="molecule type" value="Genomic_DNA"/>
</dbReference>
<sequence>MSERFRFPALSRDVQHQSMQQRLDDAFEKGRQQGFEQGQEQGEALARQALKTEYQQQSDADVVRQMADIQAQNQARLDDFMQSLKARLRIEETQLSEELYLLLAALSKTVLDAELRQDKSLYQKAIKQVLMNLQGEDKIKRVQICAEGGAWLLEQGITQIDSVPLVLDDTVPTGQVNFCGDSQLHLLSFSQRLDEALAQLRPLLSSADEC</sequence>
<evidence type="ECO:0000259" key="1">
    <source>
        <dbReference type="Pfam" id="PF02108"/>
    </source>
</evidence>
<feature type="domain" description="Flagellar assembly protein FliH/Type III secretion system HrpE" evidence="1">
    <location>
        <begin position="72"/>
        <end position="139"/>
    </location>
</feature>
<reference evidence="2" key="1">
    <citation type="journal article" date="2014" name="Int. J. Syst. Evol. Microbiol.">
        <title>Complete genome sequence of Corynebacterium casei LMG S-19264T (=DSM 44701T), isolated from a smear-ripened cheese.</title>
        <authorList>
            <consortium name="US DOE Joint Genome Institute (JGI-PGF)"/>
            <person name="Walter F."/>
            <person name="Albersmeier A."/>
            <person name="Kalinowski J."/>
            <person name="Ruckert C."/>
        </authorList>
    </citation>
    <scope>NUCLEOTIDE SEQUENCE</scope>
    <source>
        <strain evidence="2">CGMCC 1.7086</strain>
    </source>
</reference>
<dbReference type="Pfam" id="PF02108">
    <property type="entry name" value="FliH"/>
    <property type="match status" value="1"/>
</dbReference>
<name>A0A917YXL7_9ALTE</name>
<dbReference type="InterPro" id="IPR018035">
    <property type="entry name" value="Flagellar_FliH/T3SS_HrpE"/>
</dbReference>
<evidence type="ECO:0000313" key="2">
    <source>
        <dbReference type="EMBL" id="GGO69404.1"/>
    </source>
</evidence>
<keyword evidence="3" id="KW-1185">Reference proteome</keyword>
<gene>
    <name evidence="2" type="ORF">GCM10010982_20480</name>
</gene>
<reference evidence="2" key="2">
    <citation type="submission" date="2020-09" db="EMBL/GenBank/DDBJ databases">
        <authorList>
            <person name="Sun Q."/>
            <person name="Zhou Y."/>
        </authorList>
    </citation>
    <scope>NUCLEOTIDE SEQUENCE</scope>
    <source>
        <strain evidence="2">CGMCC 1.7086</strain>
    </source>
</reference>
<dbReference type="Proteomes" id="UP000606935">
    <property type="component" value="Unassembled WGS sequence"/>
</dbReference>
<dbReference type="AlphaFoldDB" id="A0A917YXL7"/>
<dbReference type="RefSeq" id="WP_188694310.1">
    <property type="nucleotide sequence ID" value="NZ_BMLS01000003.1"/>
</dbReference>
<organism evidence="2 3">
    <name type="scientific">Bowmanella pacifica</name>
    <dbReference type="NCBI Taxonomy" id="502051"/>
    <lineage>
        <taxon>Bacteria</taxon>
        <taxon>Pseudomonadati</taxon>
        <taxon>Pseudomonadota</taxon>
        <taxon>Gammaproteobacteria</taxon>
        <taxon>Alteromonadales</taxon>
        <taxon>Alteromonadaceae</taxon>
        <taxon>Bowmanella</taxon>
    </lineage>
</organism>
<comment type="caution">
    <text evidence="2">The sequence shown here is derived from an EMBL/GenBank/DDBJ whole genome shotgun (WGS) entry which is preliminary data.</text>
</comment>